<dbReference type="Proteomes" id="UP001180020">
    <property type="component" value="Unassembled WGS sequence"/>
</dbReference>
<evidence type="ECO:0000313" key="2">
    <source>
        <dbReference type="Proteomes" id="UP001180020"/>
    </source>
</evidence>
<accession>A0AAV9DAP3</accession>
<comment type="caution">
    <text evidence="1">The sequence shown here is derived from an EMBL/GenBank/DDBJ whole genome shotgun (WGS) entry which is preliminary data.</text>
</comment>
<dbReference type="EMBL" id="JAUJYO010000015">
    <property type="protein sequence ID" value="KAK1297393.1"/>
    <property type="molecule type" value="Genomic_DNA"/>
</dbReference>
<name>A0AAV9DAP3_ACOCL</name>
<keyword evidence="2" id="KW-1185">Reference proteome</keyword>
<gene>
    <name evidence="1" type="ORF">QJS10_CPB15g00823</name>
</gene>
<sequence>MASGANPICPDGVRPLEILQITLDPTVSHLDGVEDPFFVSHSLPTVRSHLNGEDYMMEGMNTLQGRLPIVSGLLDDVKPREIHNLVQGRHGFESFQLKCTETGTGR</sequence>
<reference evidence="1" key="1">
    <citation type="journal article" date="2023" name="Nat. Commun.">
        <title>Diploid and tetraploid genomes of Acorus and the evolution of monocots.</title>
        <authorList>
            <person name="Ma L."/>
            <person name="Liu K.W."/>
            <person name="Li Z."/>
            <person name="Hsiao Y.Y."/>
            <person name="Qi Y."/>
            <person name="Fu T."/>
            <person name="Tang G.D."/>
            <person name="Zhang D."/>
            <person name="Sun W.H."/>
            <person name="Liu D.K."/>
            <person name="Li Y."/>
            <person name="Chen G.Z."/>
            <person name="Liu X.D."/>
            <person name="Liao X.Y."/>
            <person name="Jiang Y.T."/>
            <person name="Yu X."/>
            <person name="Hao Y."/>
            <person name="Huang J."/>
            <person name="Zhao X.W."/>
            <person name="Ke S."/>
            <person name="Chen Y.Y."/>
            <person name="Wu W.L."/>
            <person name="Hsu J.L."/>
            <person name="Lin Y.F."/>
            <person name="Huang M.D."/>
            <person name="Li C.Y."/>
            <person name="Huang L."/>
            <person name="Wang Z.W."/>
            <person name="Zhao X."/>
            <person name="Zhong W.Y."/>
            <person name="Peng D.H."/>
            <person name="Ahmad S."/>
            <person name="Lan S."/>
            <person name="Zhang J.S."/>
            <person name="Tsai W.C."/>
            <person name="Van de Peer Y."/>
            <person name="Liu Z.J."/>
        </authorList>
    </citation>
    <scope>NUCLEOTIDE SEQUENCE</scope>
    <source>
        <strain evidence="1">CP</strain>
    </source>
</reference>
<evidence type="ECO:0000313" key="1">
    <source>
        <dbReference type="EMBL" id="KAK1297393.1"/>
    </source>
</evidence>
<protein>
    <submittedName>
        <fullName evidence="1">Uncharacterized protein</fullName>
    </submittedName>
</protein>
<dbReference type="AlphaFoldDB" id="A0AAV9DAP3"/>
<proteinExistence type="predicted"/>
<organism evidence="1 2">
    <name type="scientific">Acorus calamus</name>
    <name type="common">Sweet flag</name>
    <dbReference type="NCBI Taxonomy" id="4465"/>
    <lineage>
        <taxon>Eukaryota</taxon>
        <taxon>Viridiplantae</taxon>
        <taxon>Streptophyta</taxon>
        <taxon>Embryophyta</taxon>
        <taxon>Tracheophyta</taxon>
        <taxon>Spermatophyta</taxon>
        <taxon>Magnoliopsida</taxon>
        <taxon>Liliopsida</taxon>
        <taxon>Acoraceae</taxon>
        <taxon>Acorus</taxon>
    </lineage>
</organism>
<reference evidence="1" key="2">
    <citation type="submission" date="2023-06" db="EMBL/GenBank/DDBJ databases">
        <authorList>
            <person name="Ma L."/>
            <person name="Liu K.-W."/>
            <person name="Li Z."/>
            <person name="Hsiao Y.-Y."/>
            <person name="Qi Y."/>
            <person name="Fu T."/>
            <person name="Tang G."/>
            <person name="Zhang D."/>
            <person name="Sun W.-H."/>
            <person name="Liu D.-K."/>
            <person name="Li Y."/>
            <person name="Chen G.-Z."/>
            <person name="Liu X.-D."/>
            <person name="Liao X.-Y."/>
            <person name="Jiang Y.-T."/>
            <person name="Yu X."/>
            <person name="Hao Y."/>
            <person name="Huang J."/>
            <person name="Zhao X.-W."/>
            <person name="Ke S."/>
            <person name="Chen Y.-Y."/>
            <person name="Wu W.-L."/>
            <person name="Hsu J.-L."/>
            <person name="Lin Y.-F."/>
            <person name="Huang M.-D."/>
            <person name="Li C.-Y."/>
            <person name="Huang L."/>
            <person name="Wang Z.-W."/>
            <person name="Zhao X."/>
            <person name="Zhong W.-Y."/>
            <person name="Peng D.-H."/>
            <person name="Ahmad S."/>
            <person name="Lan S."/>
            <person name="Zhang J.-S."/>
            <person name="Tsai W.-C."/>
            <person name="Van De Peer Y."/>
            <person name="Liu Z.-J."/>
        </authorList>
    </citation>
    <scope>NUCLEOTIDE SEQUENCE</scope>
    <source>
        <strain evidence="1">CP</strain>
        <tissue evidence="1">Leaves</tissue>
    </source>
</reference>